<gene>
    <name evidence="1" type="ORF">E6O75_ATG02931</name>
</gene>
<dbReference type="EMBL" id="SNSC02000006">
    <property type="protein sequence ID" value="TID23295.1"/>
    <property type="molecule type" value="Genomic_DNA"/>
</dbReference>
<organism evidence="1 2">
    <name type="scientific">Venturia nashicola</name>
    <dbReference type="NCBI Taxonomy" id="86259"/>
    <lineage>
        <taxon>Eukaryota</taxon>
        <taxon>Fungi</taxon>
        <taxon>Dikarya</taxon>
        <taxon>Ascomycota</taxon>
        <taxon>Pezizomycotina</taxon>
        <taxon>Dothideomycetes</taxon>
        <taxon>Pleosporomycetidae</taxon>
        <taxon>Venturiales</taxon>
        <taxon>Venturiaceae</taxon>
        <taxon>Venturia</taxon>
    </lineage>
</organism>
<dbReference type="AlphaFoldDB" id="A0A4Z1P5C2"/>
<proteinExistence type="predicted"/>
<name>A0A4Z1P5C2_9PEZI</name>
<comment type="caution">
    <text evidence="1">The sequence shown here is derived from an EMBL/GenBank/DDBJ whole genome shotgun (WGS) entry which is preliminary data.</text>
</comment>
<evidence type="ECO:0000313" key="1">
    <source>
        <dbReference type="EMBL" id="TID23295.1"/>
    </source>
</evidence>
<accession>A0A4Z1P5C2</accession>
<reference evidence="1 2" key="1">
    <citation type="submission" date="2019-04" db="EMBL/GenBank/DDBJ databases">
        <title>High contiguity whole genome sequence and gene annotation resource for two Venturia nashicola isolates.</title>
        <authorList>
            <person name="Prokchorchik M."/>
            <person name="Won K."/>
            <person name="Lee Y."/>
            <person name="Choi E.D."/>
            <person name="Segonzac C."/>
            <person name="Sohn K.H."/>
        </authorList>
    </citation>
    <scope>NUCLEOTIDE SEQUENCE [LARGE SCALE GENOMIC DNA]</scope>
    <source>
        <strain evidence="1 2">PRI2</strain>
    </source>
</reference>
<sequence>MPRGGDMIIPSELGMAPIIEFELFEGGGGQTLKRQKVAYAKFTLPSATSSVPRFVSQLNSFHLLSVADPQHETSAIPYGVPQAAEIFIMRAQQGMTAANIPRVPTASNSDLDHMTAVPFQASEYPGVRSPSPNTVNPRRLSLIIHRNIQQNA</sequence>
<evidence type="ECO:0000313" key="2">
    <source>
        <dbReference type="Proteomes" id="UP000298493"/>
    </source>
</evidence>
<dbReference type="Proteomes" id="UP000298493">
    <property type="component" value="Unassembled WGS sequence"/>
</dbReference>
<keyword evidence="2" id="KW-1185">Reference proteome</keyword>
<protein>
    <submittedName>
        <fullName evidence="1">Uncharacterized protein</fullName>
    </submittedName>
</protein>